<dbReference type="STRING" id="341454.A0A4S2MMC1"/>
<feature type="transmembrane region" description="Helical" evidence="7">
    <location>
        <begin position="196"/>
        <end position="223"/>
    </location>
</feature>
<name>A0A4S2MMC1_9PEZI</name>
<comment type="subcellular location">
    <subcellularLocation>
        <location evidence="1">Membrane</location>
        <topology evidence="1">Multi-pass membrane protein</topology>
    </subcellularLocation>
</comment>
<evidence type="ECO:0000256" key="6">
    <source>
        <dbReference type="SAM" id="MobiDB-lite"/>
    </source>
</evidence>
<feature type="transmembrane region" description="Helical" evidence="7">
    <location>
        <begin position="151"/>
        <end position="176"/>
    </location>
</feature>
<comment type="similarity">
    <text evidence="5">Belongs to the SAT4 family.</text>
</comment>
<organism evidence="9 10">
    <name type="scientific">Ascodesmis nigricans</name>
    <dbReference type="NCBI Taxonomy" id="341454"/>
    <lineage>
        <taxon>Eukaryota</taxon>
        <taxon>Fungi</taxon>
        <taxon>Dikarya</taxon>
        <taxon>Ascomycota</taxon>
        <taxon>Pezizomycotina</taxon>
        <taxon>Pezizomycetes</taxon>
        <taxon>Pezizales</taxon>
        <taxon>Ascodesmidaceae</taxon>
        <taxon>Ascodesmis</taxon>
    </lineage>
</organism>
<evidence type="ECO:0000256" key="1">
    <source>
        <dbReference type="ARBA" id="ARBA00004141"/>
    </source>
</evidence>
<dbReference type="PANTHER" id="PTHR33048:SF19">
    <property type="entry name" value="MEMBRANE PROTEIN PTH11-LIKE, PUTATIVE (AFU_ORTHOLOGUE AFUA_1G14080)-RELATED"/>
    <property type="match status" value="1"/>
</dbReference>
<evidence type="ECO:0000313" key="10">
    <source>
        <dbReference type="Proteomes" id="UP000298138"/>
    </source>
</evidence>
<protein>
    <recommendedName>
        <fullName evidence="8">Rhodopsin domain-containing protein</fullName>
    </recommendedName>
</protein>
<sequence>MVQHPPLTAYLSPAPPPRTYRDDHATLLASYWCAGICIAAFVFRLFGRYVRIEKLYVDDLLMAASVVPLAVRMVFVHLVLQWGTNNVDVDQLKDMYKDDERGLRADVGRRERGSGMVLGARVALAGYIFLQKYSITLFYSRLISQLYTRKYRLGLLYIRLFLLFSFITTLITIFATCTSTDITRVIPPPSPRCRTAFPPLLATAALSSTADIILVFAPLPTLLSRQLRIKWYRRLRIVISFSLSLGCAAVSAYRAYITITHHGAQQTRTMWASIELLTATFVANAVVINSFARDTGEKKVKFHPPTDLEREVILGQRRRRREEAGEKWARGKSWEMEDEEEEEDWGRGMGLGGGGVEMTEMRETASVSVAEWEEEEERRRRAGKRGSGESTWEMLERVGSERMGSVGGDMGVRRPEHVVLRDVGGLLGRGQIK</sequence>
<dbReference type="InterPro" id="IPR052337">
    <property type="entry name" value="SAT4-like"/>
</dbReference>
<feature type="compositionally biased region" description="Basic and acidic residues" evidence="6">
    <location>
        <begin position="325"/>
        <end position="335"/>
    </location>
</feature>
<evidence type="ECO:0000256" key="3">
    <source>
        <dbReference type="ARBA" id="ARBA00022989"/>
    </source>
</evidence>
<feature type="region of interest" description="Disordered" evidence="6">
    <location>
        <begin position="325"/>
        <end position="393"/>
    </location>
</feature>
<keyword evidence="4 7" id="KW-0472">Membrane</keyword>
<dbReference type="InParanoid" id="A0A4S2MMC1"/>
<feature type="domain" description="Rhodopsin" evidence="8">
    <location>
        <begin position="44"/>
        <end position="287"/>
    </location>
</feature>
<feature type="compositionally biased region" description="Gly residues" evidence="6">
    <location>
        <begin position="347"/>
        <end position="356"/>
    </location>
</feature>
<evidence type="ECO:0000259" key="8">
    <source>
        <dbReference type="Pfam" id="PF20684"/>
    </source>
</evidence>
<gene>
    <name evidence="9" type="ORF">EX30DRAFT_334718</name>
</gene>
<dbReference type="AlphaFoldDB" id="A0A4S2MMC1"/>
<keyword evidence="3 7" id="KW-1133">Transmembrane helix</keyword>
<feature type="transmembrane region" description="Helical" evidence="7">
    <location>
        <begin position="59"/>
        <end position="80"/>
    </location>
</feature>
<dbReference type="OrthoDB" id="5398233at2759"/>
<keyword evidence="2 7" id="KW-0812">Transmembrane</keyword>
<evidence type="ECO:0000256" key="2">
    <source>
        <dbReference type="ARBA" id="ARBA00022692"/>
    </source>
</evidence>
<reference evidence="9 10" key="1">
    <citation type="submission" date="2019-04" db="EMBL/GenBank/DDBJ databases">
        <title>Comparative genomics and transcriptomics to analyze fruiting body development in filamentous ascomycetes.</title>
        <authorList>
            <consortium name="DOE Joint Genome Institute"/>
            <person name="Lutkenhaus R."/>
            <person name="Traeger S."/>
            <person name="Breuer J."/>
            <person name="Kuo A."/>
            <person name="Lipzen A."/>
            <person name="Pangilinan J."/>
            <person name="Dilworth D."/>
            <person name="Sandor L."/>
            <person name="Poggeler S."/>
            <person name="Barry K."/>
            <person name="Grigoriev I.V."/>
            <person name="Nowrousian M."/>
        </authorList>
    </citation>
    <scope>NUCLEOTIDE SEQUENCE [LARGE SCALE GENOMIC DNA]</scope>
    <source>
        <strain evidence="9 10">CBS 389.68</strain>
    </source>
</reference>
<evidence type="ECO:0000256" key="7">
    <source>
        <dbReference type="SAM" id="Phobius"/>
    </source>
</evidence>
<dbReference type="GO" id="GO:0016020">
    <property type="term" value="C:membrane"/>
    <property type="evidence" value="ECO:0007669"/>
    <property type="project" value="UniProtKB-SubCell"/>
</dbReference>
<dbReference type="Pfam" id="PF20684">
    <property type="entry name" value="Fung_rhodopsin"/>
    <property type="match status" value="1"/>
</dbReference>
<feature type="transmembrane region" description="Helical" evidence="7">
    <location>
        <begin position="29"/>
        <end position="47"/>
    </location>
</feature>
<evidence type="ECO:0000256" key="4">
    <source>
        <dbReference type="ARBA" id="ARBA00023136"/>
    </source>
</evidence>
<keyword evidence="10" id="KW-1185">Reference proteome</keyword>
<evidence type="ECO:0000256" key="5">
    <source>
        <dbReference type="ARBA" id="ARBA00038359"/>
    </source>
</evidence>
<dbReference type="PANTHER" id="PTHR33048">
    <property type="entry name" value="PTH11-LIKE INTEGRAL MEMBRANE PROTEIN (AFU_ORTHOLOGUE AFUA_5G11245)"/>
    <property type="match status" value="1"/>
</dbReference>
<dbReference type="InterPro" id="IPR049326">
    <property type="entry name" value="Rhodopsin_dom_fungi"/>
</dbReference>
<evidence type="ECO:0000313" key="9">
    <source>
        <dbReference type="EMBL" id="TGZ78085.1"/>
    </source>
</evidence>
<feature type="transmembrane region" description="Helical" evidence="7">
    <location>
        <begin position="235"/>
        <end position="257"/>
    </location>
</feature>
<feature type="transmembrane region" description="Helical" evidence="7">
    <location>
        <begin position="113"/>
        <end position="130"/>
    </location>
</feature>
<dbReference type="Proteomes" id="UP000298138">
    <property type="component" value="Unassembled WGS sequence"/>
</dbReference>
<dbReference type="EMBL" id="ML220145">
    <property type="protein sequence ID" value="TGZ78085.1"/>
    <property type="molecule type" value="Genomic_DNA"/>
</dbReference>
<accession>A0A4S2MMC1</accession>
<feature type="transmembrane region" description="Helical" evidence="7">
    <location>
        <begin position="269"/>
        <end position="292"/>
    </location>
</feature>
<proteinExistence type="inferred from homology"/>